<dbReference type="PANTHER" id="PTHR10695:SF46">
    <property type="entry name" value="BIFUNCTIONAL COENZYME A SYNTHASE-RELATED"/>
    <property type="match status" value="1"/>
</dbReference>
<evidence type="ECO:0000313" key="3">
    <source>
        <dbReference type="EMBL" id="SVC22707.1"/>
    </source>
</evidence>
<dbReference type="InterPro" id="IPR001977">
    <property type="entry name" value="Depp_CoAkinase"/>
</dbReference>
<dbReference type="GO" id="GO:0004140">
    <property type="term" value="F:dephospho-CoA kinase activity"/>
    <property type="evidence" value="ECO:0007669"/>
    <property type="project" value="InterPro"/>
</dbReference>
<dbReference type="CDD" id="cd02022">
    <property type="entry name" value="DPCK"/>
    <property type="match status" value="1"/>
</dbReference>
<dbReference type="GO" id="GO:0015937">
    <property type="term" value="P:coenzyme A biosynthetic process"/>
    <property type="evidence" value="ECO:0007669"/>
    <property type="project" value="InterPro"/>
</dbReference>
<dbReference type="AlphaFoldDB" id="A0A382KIB0"/>
<dbReference type="SUPFAM" id="SSF52540">
    <property type="entry name" value="P-loop containing nucleoside triphosphate hydrolases"/>
    <property type="match status" value="1"/>
</dbReference>
<reference evidence="3" key="1">
    <citation type="submission" date="2018-05" db="EMBL/GenBank/DDBJ databases">
        <authorList>
            <person name="Lanie J.A."/>
            <person name="Ng W.-L."/>
            <person name="Kazmierczak K.M."/>
            <person name="Andrzejewski T.M."/>
            <person name="Davidsen T.M."/>
            <person name="Wayne K.J."/>
            <person name="Tettelin H."/>
            <person name="Glass J.I."/>
            <person name="Rusch D."/>
            <person name="Podicherti R."/>
            <person name="Tsui H.-C.T."/>
            <person name="Winkler M.E."/>
        </authorList>
    </citation>
    <scope>NUCLEOTIDE SEQUENCE</scope>
</reference>
<dbReference type="PANTHER" id="PTHR10695">
    <property type="entry name" value="DEPHOSPHO-COA KINASE-RELATED"/>
    <property type="match status" value="1"/>
</dbReference>
<keyword evidence="1" id="KW-0547">Nucleotide-binding</keyword>
<evidence type="ECO:0000256" key="2">
    <source>
        <dbReference type="ARBA" id="ARBA00022840"/>
    </source>
</evidence>
<accession>A0A382KIB0</accession>
<protein>
    <recommendedName>
        <fullName evidence="4">Dephospho-CoA kinase</fullName>
    </recommendedName>
</protein>
<dbReference type="Pfam" id="PF01121">
    <property type="entry name" value="CoaE"/>
    <property type="match status" value="1"/>
</dbReference>
<dbReference type="NCBIfam" id="TIGR00152">
    <property type="entry name" value="dephospho-CoA kinase"/>
    <property type="match status" value="1"/>
</dbReference>
<evidence type="ECO:0008006" key="4">
    <source>
        <dbReference type="Google" id="ProtNLM"/>
    </source>
</evidence>
<organism evidence="3">
    <name type="scientific">marine metagenome</name>
    <dbReference type="NCBI Taxonomy" id="408172"/>
    <lineage>
        <taxon>unclassified sequences</taxon>
        <taxon>metagenomes</taxon>
        <taxon>ecological metagenomes</taxon>
    </lineage>
</organism>
<dbReference type="GO" id="GO:0005524">
    <property type="term" value="F:ATP binding"/>
    <property type="evidence" value="ECO:0007669"/>
    <property type="project" value="UniProtKB-KW"/>
</dbReference>
<sequence length="199" mass="22040">MFVICLTGGIGSGKSTAAKYLATLGAHIIDADKLGHEAYMPGTRAYKEIIKTFGADILADNHQIDRRILGGKVFGQAEELTKLTNIVWPEIRAMAKSAFKKVNSAHADAIIIFEAAVLIEAGWDDLGDEVWVVTVDRQTALQRCMTRDGLTQEAIENRLNAQLSNEDRISKADQVISNDDDQERLKNSLEQQWARVVTR</sequence>
<dbReference type="EMBL" id="UINC01080086">
    <property type="protein sequence ID" value="SVC22707.1"/>
    <property type="molecule type" value="Genomic_DNA"/>
</dbReference>
<keyword evidence="2" id="KW-0067">ATP-binding</keyword>
<name>A0A382KIB0_9ZZZZ</name>
<dbReference type="Gene3D" id="3.40.50.300">
    <property type="entry name" value="P-loop containing nucleotide triphosphate hydrolases"/>
    <property type="match status" value="1"/>
</dbReference>
<dbReference type="HAMAP" id="MF_00376">
    <property type="entry name" value="Dephospho_CoA_kinase"/>
    <property type="match status" value="1"/>
</dbReference>
<dbReference type="InterPro" id="IPR027417">
    <property type="entry name" value="P-loop_NTPase"/>
</dbReference>
<gene>
    <name evidence="3" type="ORF">METZ01_LOCUS275561</name>
</gene>
<dbReference type="PROSITE" id="PS51219">
    <property type="entry name" value="DPCK"/>
    <property type="match status" value="1"/>
</dbReference>
<evidence type="ECO:0000256" key="1">
    <source>
        <dbReference type="ARBA" id="ARBA00022741"/>
    </source>
</evidence>
<proteinExistence type="inferred from homology"/>